<dbReference type="AlphaFoldDB" id="B2A6Y1"/>
<gene>
    <name evidence="2" type="ordered locus">Nther_2005</name>
</gene>
<dbReference type="eggNOG" id="COG1940">
    <property type="taxonomic scope" value="Bacteria"/>
</dbReference>
<dbReference type="Gene3D" id="3.30.420.40">
    <property type="match status" value="2"/>
</dbReference>
<dbReference type="Proteomes" id="UP000001683">
    <property type="component" value="Chromosome"/>
</dbReference>
<name>B2A6Y1_NATTJ</name>
<keyword evidence="3" id="KW-1185">Reference proteome</keyword>
<dbReference type="FunCoup" id="B2A6Y1">
    <property type="interactions" value="259"/>
</dbReference>
<comment type="similarity">
    <text evidence="1">Belongs to the ROK (NagC/XylR) family.</text>
</comment>
<dbReference type="PANTHER" id="PTHR18964:SF149">
    <property type="entry name" value="BIFUNCTIONAL UDP-N-ACETYLGLUCOSAMINE 2-EPIMERASE_N-ACETYLMANNOSAMINE KINASE"/>
    <property type="match status" value="1"/>
</dbReference>
<dbReference type="KEGG" id="nth:Nther_2005"/>
<organism evidence="2 3">
    <name type="scientific">Natranaerobius thermophilus (strain ATCC BAA-1301 / DSM 18059 / JW/NM-WN-LF)</name>
    <dbReference type="NCBI Taxonomy" id="457570"/>
    <lineage>
        <taxon>Bacteria</taxon>
        <taxon>Bacillati</taxon>
        <taxon>Bacillota</taxon>
        <taxon>Clostridia</taxon>
        <taxon>Natranaerobiales</taxon>
        <taxon>Natranaerobiaceae</taxon>
        <taxon>Natranaerobius</taxon>
    </lineage>
</organism>
<dbReference type="STRING" id="457570.Nther_2005"/>
<accession>B2A6Y1</accession>
<dbReference type="EMBL" id="CP001034">
    <property type="protein sequence ID" value="ACB85572.1"/>
    <property type="molecule type" value="Genomic_DNA"/>
</dbReference>
<protein>
    <submittedName>
        <fullName evidence="2">ROK family protein</fullName>
    </submittedName>
</protein>
<dbReference type="PROSITE" id="PS01125">
    <property type="entry name" value="ROK"/>
    <property type="match status" value="1"/>
</dbReference>
<dbReference type="InterPro" id="IPR000600">
    <property type="entry name" value="ROK"/>
</dbReference>
<reference evidence="2 3" key="2">
    <citation type="journal article" date="2011" name="J. Bacteriol.">
        <title>Complete genome sequence of the anaerobic, halophilic alkalithermophile Natranaerobius thermophilus JW/NM-WN-LF.</title>
        <authorList>
            <person name="Zhao B."/>
            <person name="Mesbah N.M."/>
            <person name="Dalin E."/>
            <person name="Goodwin L."/>
            <person name="Nolan M."/>
            <person name="Pitluck S."/>
            <person name="Chertkov O."/>
            <person name="Brettin T.S."/>
            <person name="Han J."/>
            <person name="Larimer F.W."/>
            <person name="Land M.L."/>
            <person name="Hauser L."/>
            <person name="Kyrpides N."/>
            <person name="Wiegel J."/>
        </authorList>
    </citation>
    <scope>NUCLEOTIDE SEQUENCE [LARGE SCALE GENOMIC DNA]</scope>
    <source>
        <strain evidence="3">ATCC BAA-1301 / DSM 18059 / JW/NM-WN-LF</strain>
    </source>
</reference>
<dbReference type="PANTHER" id="PTHR18964">
    <property type="entry name" value="ROK (REPRESSOR, ORF, KINASE) FAMILY"/>
    <property type="match status" value="1"/>
</dbReference>
<dbReference type="Pfam" id="PF00480">
    <property type="entry name" value="ROK"/>
    <property type="match status" value="1"/>
</dbReference>
<evidence type="ECO:0000313" key="3">
    <source>
        <dbReference type="Proteomes" id="UP000001683"/>
    </source>
</evidence>
<evidence type="ECO:0000256" key="1">
    <source>
        <dbReference type="ARBA" id="ARBA00006479"/>
    </source>
</evidence>
<reference evidence="2 3" key="1">
    <citation type="submission" date="2008-04" db="EMBL/GenBank/DDBJ databases">
        <title>Complete sequence of chromosome of Natranaerobius thermophilus JW/NM-WN-LF.</title>
        <authorList>
            <consortium name="US DOE Joint Genome Institute"/>
            <person name="Copeland A."/>
            <person name="Lucas S."/>
            <person name="Lapidus A."/>
            <person name="Glavina del Rio T."/>
            <person name="Dalin E."/>
            <person name="Tice H."/>
            <person name="Bruce D."/>
            <person name="Goodwin L."/>
            <person name="Pitluck S."/>
            <person name="Chertkov O."/>
            <person name="Brettin T."/>
            <person name="Detter J.C."/>
            <person name="Han C."/>
            <person name="Kuske C.R."/>
            <person name="Schmutz J."/>
            <person name="Larimer F."/>
            <person name="Land M."/>
            <person name="Hauser L."/>
            <person name="Kyrpides N."/>
            <person name="Lykidis A."/>
            <person name="Mesbah N.M."/>
            <person name="Wiegel J."/>
        </authorList>
    </citation>
    <scope>NUCLEOTIDE SEQUENCE [LARGE SCALE GENOMIC DNA]</scope>
    <source>
        <strain evidence="3">ATCC BAA-1301 / DSM 18059 / JW/NM-WN-LF</strain>
    </source>
</reference>
<evidence type="ECO:0000313" key="2">
    <source>
        <dbReference type="EMBL" id="ACB85572.1"/>
    </source>
</evidence>
<dbReference type="InParanoid" id="B2A6Y1"/>
<proteinExistence type="inferred from homology"/>
<dbReference type="SUPFAM" id="SSF53067">
    <property type="entry name" value="Actin-like ATPase domain"/>
    <property type="match status" value="1"/>
</dbReference>
<sequence>MLECQNQDKNNVIGLGIGVPGFVPLKGDRIPQLVNMGLENVPLKFKLEQKFNAHVLVENDANAAAWGEHKAGASQGTRDNLLITLGTGVGSGVIVNEAIHRGNLGLTGEIGHILVRPIDGKLCNCGKVGCLETECSGVAIESKAKALYDEHQLTAREVFNRADNGDETAKRVIQEASYYLAWGISHALHVLEFEVVVLGGGISRGGNLLLQPVRAYLEDFMGDCPEFPTEKVLVSKLGNKVALHGLYYLIYEKIN</sequence>
<dbReference type="InterPro" id="IPR049874">
    <property type="entry name" value="ROK_cs"/>
</dbReference>
<dbReference type="HOGENOM" id="CLU_036604_0_4_9"/>
<dbReference type="InterPro" id="IPR043129">
    <property type="entry name" value="ATPase_NBD"/>
</dbReference>